<dbReference type="RefSeq" id="WP_052405486.1">
    <property type="nucleotide sequence ID" value="NZ_BBLU01000001.1"/>
</dbReference>
<keyword evidence="3" id="KW-0378">Hydrolase</keyword>
<dbReference type="InterPro" id="IPR009045">
    <property type="entry name" value="Zn_M74/Hedgehog-like"/>
</dbReference>
<keyword evidence="1" id="KW-0175">Coiled coil</keyword>
<evidence type="ECO:0000313" key="3">
    <source>
        <dbReference type="EMBL" id="SEI83498.1"/>
    </source>
</evidence>
<feature type="compositionally biased region" description="Polar residues" evidence="2">
    <location>
        <begin position="169"/>
        <end position="178"/>
    </location>
</feature>
<organism evidence="3 4">
    <name type="scientific">Demequina mangrovi</name>
    <dbReference type="NCBI Taxonomy" id="1043493"/>
    <lineage>
        <taxon>Bacteria</taxon>
        <taxon>Bacillati</taxon>
        <taxon>Actinomycetota</taxon>
        <taxon>Actinomycetes</taxon>
        <taxon>Micrococcales</taxon>
        <taxon>Demequinaceae</taxon>
        <taxon>Demequina</taxon>
    </lineage>
</organism>
<dbReference type="GO" id="GO:0004180">
    <property type="term" value="F:carboxypeptidase activity"/>
    <property type="evidence" value="ECO:0007669"/>
    <property type="project" value="UniProtKB-KW"/>
</dbReference>
<keyword evidence="3" id="KW-0645">Protease</keyword>
<dbReference type="CDD" id="cd14814">
    <property type="entry name" value="Peptidase_M15"/>
    <property type="match status" value="1"/>
</dbReference>
<dbReference type="AlphaFoldDB" id="A0A1H6TTU8"/>
<evidence type="ECO:0000256" key="2">
    <source>
        <dbReference type="SAM" id="MobiDB-lite"/>
    </source>
</evidence>
<dbReference type="OrthoDB" id="5496837at2"/>
<gene>
    <name evidence="3" type="ORF">SAMN05421637_0139</name>
</gene>
<dbReference type="EMBL" id="FNZI01000001">
    <property type="protein sequence ID" value="SEI83498.1"/>
    <property type="molecule type" value="Genomic_DNA"/>
</dbReference>
<sequence>MRPNKKSFTWQTASTFAVCCFLGGVAVSLGVHEHRVGDAVEEARAQARLLDEERAKLEETLAKAREVSEVSEALSDEELVAAAATELSQAANDAANAAANHKIEVSATAVVPPSYLDPEGAATELHGPYATSPTITLDPSAVLGATAAEDEDAVEESAAEEAETEASEQPSASPTPEATESADATDGDSGTTADDDTDTTVLADGSLTAEDEAEALAEIVQETEVAQVLRGEVDDLETVTATVARLEAAASQLDVATRRIEGTTAVLEAATAEAALEKANLSLDERIEAIKATASSTKDMIEAVDGNVADEQTIADAKAARKALVAYRETDVDREDAEALEAVKVEIEEATAAVAEAEEALYASHQKWVKQENARRESVNEERLAQYKRDVAAAYEAMTADYRYATQLRASGWSGAPSGVTYSNGGIPSSQLCELSFASGHMLQCDAADALEAADDDYYAQTGSHLDVSSSYRSYSAQVATKASKGYLAATPGTSNHGWGMAADFGSASATWMRQNGEDYGWVHPLWARSGGSKPESWHLEFVAPGVSANLPEEPNMLAKVKSSLTS</sequence>
<dbReference type="Gene3D" id="3.30.1380.10">
    <property type="match status" value="1"/>
</dbReference>
<dbReference type="Proteomes" id="UP000183315">
    <property type="component" value="Unassembled WGS sequence"/>
</dbReference>
<feature type="compositionally biased region" description="Low complexity" evidence="2">
    <location>
        <begin position="181"/>
        <end position="192"/>
    </location>
</feature>
<keyword evidence="3" id="KW-0121">Carboxypeptidase</keyword>
<reference evidence="4" key="1">
    <citation type="submission" date="2016-10" db="EMBL/GenBank/DDBJ databases">
        <authorList>
            <person name="Varghese N."/>
        </authorList>
    </citation>
    <scope>NUCLEOTIDE SEQUENCE [LARGE SCALE GENOMIC DNA]</scope>
    <source>
        <strain evidence="4">DSM 24868</strain>
    </source>
</reference>
<feature type="region of interest" description="Disordered" evidence="2">
    <location>
        <begin position="147"/>
        <end position="199"/>
    </location>
</feature>
<protein>
    <submittedName>
        <fullName evidence="3">D-alanyl-D-alanine carboxypeptidase</fullName>
    </submittedName>
</protein>
<dbReference type="SUPFAM" id="SSF55166">
    <property type="entry name" value="Hedgehog/DD-peptidase"/>
    <property type="match status" value="1"/>
</dbReference>
<dbReference type="eggNOG" id="COG1876">
    <property type="taxonomic scope" value="Bacteria"/>
</dbReference>
<dbReference type="STRING" id="1043493.SAMN05421637_0139"/>
<proteinExistence type="predicted"/>
<keyword evidence="4" id="KW-1185">Reference proteome</keyword>
<evidence type="ECO:0000256" key="1">
    <source>
        <dbReference type="SAM" id="Coils"/>
    </source>
</evidence>
<accession>A0A1H6TTU8</accession>
<name>A0A1H6TTU8_9MICO</name>
<feature type="compositionally biased region" description="Acidic residues" evidence="2">
    <location>
        <begin position="148"/>
        <end position="166"/>
    </location>
</feature>
<feature type="coiled-coil region" evidence="1">
    <location>
        <begin position="40"/>
        <end position="70"/>
    </location>
</feature>
<evidence type="ECO:0000313" key="4">
    <source>
        <dbReference type="Proteomes" id="UP000183315"/>
    </source>
</evidence>